<dbReference type="PANTHER" id="PTHR37833:SF1">
    <property type="entry name" value="SIGNAL PEPTIDE PROTEIN"/>
    <property type="match status" value="1"/>
</dbReference>
<evidence type="ECO:0000313" key="1">
    <source>
        <dbReference type="EMBL" id="CAH0997569.1"/>
    </source>
</evidence>
<protein>
    <recommendedName>
        <fullName evidence="3">DUF1573 domain-containing protein</fullName>
    </recommendedName>
</protein>
<gene>
    <name evidence="1" type="ORF">EMA8858_03703</name>
</gene>
<comment type="caution">
    <text evidence="1">The sequence shown here is derived from an EMBL/GenBank/DDBJ whole genome shotgun (WGS) entry which is preliminary data.</text>
</comment>
<dbReference type="InterPro" id="IPR013783">
    <property type="entry name" value="Ig-like_fold"/>
</dbReference>
<dbReference type="InterPro" id="IPR011467">
    <property type="entry name" value="DUF1573"/>
</dbReference>
<organism evidence="1 2">
    <name type="scientific">Emticicia aquatica</name>
    <dbReference type="NCBI Taxonomy" id="1681835"/>
    <lineage>
        <taxon>Bacteria</taxon>
        <taxon>Pseudomonadati</taxon>
        <taxon>Bacteroidota</taxon>
        <taxon>Cytophagia</taxon>
        <taxon>Cytophagales</taxon>
        <taxon>Leadbetterellaceae</taxon>
        <taxon>Emticicia</taxon>
    </lineage>
</organism>
<evidence type="ECO:0000313" key="2">
    <source>
        <dbReference type="Proteomes" id="UP000837932"/>
    </source>
</evidence>
<dbReference type="Gene3D" id="2.60.40.10">
    <property type="entry name" value="Immunoglobulins"/>
    <property type="match status" value="1"/>
</dbReference>
<dbReference type="EMBL" id="CAKLPY010000004">
    <property type="protein sequence ID" value="CAH0997569.1"/>
    <property type="molecule type" value="Genomic_DNA"/>
</dbReference>
<dbReference type="Pfam" id="PF07610">
    <property type="entry name" value="DUF1573"/>
    <property type="match status" value="1"/>
</dbReference>
<proteinExistence type="predicted"/>
<sequence length="170" mass="18281">MGNFLILMKKVFLTLASTIILAGLNFSCNLIDSKNQTSMSKEDSLIAVANAPILEFDEEVFDFGVLTEGDTVQHDFKFKNVGKSALQITDVQVQCGCTVASKPEYPVGVGQSAKISVRFNSTGKVGTNKKFVTIYSNANPTQTVLAFTAVVHGKDMPDTAKAALSKIPKL</sequence>
<dbReference type="Proteomes" id="UP000837932">
    <property type="component" value="Unassembled WGS sequence"/>
</dbReference>
<name>A0ABM9AU55_9BACT</name>
<accession>A0ABM9AU55</accession>
<evidence type="ECO:0008006" key="3">
    <source>
        <dbReference type="Google" id="ProtNLM"/>
    </source>
</evidence>
<dbReference type="PANTHER" id="PTHR37833">
    <property type="entry name" value="LIPOPROTEIN-RELATED"/>
    <property type="match status" value="1"/>
</dbReference>
<keyword evidence="2" id="KW-1185">Reference proteome</keyword>
<reference evidence="1" key="1">
    <citation type="submission" date="2021-12" db="EMBL/GenBank/DDBJ databases">
        <authorList>
            <person name="Rodrigo-Torres L."/>
            <person name="Arahal R. D."/>
            <person name="Lucena T."/>
        </authorList>
    </citation>
    <scope>NUCLEOTIDE SEQUENCE</scope>
    <source>
        <strain evidence="1">CECT 8858</strain>
    </source>
</reference>